<evidence type="ECO:0000313" key="7">
    <source>
        <dbReference type="Proteomes" id="UP000681075"/>
    </source>
</evidence>
<feature type="binding site" evidence="5">
    <location>
        <position position="90"/>
    </location>
    <ligand>
        <name>S-adenosyl-L-methionine</name>
        <dbReference type="ChEBI" id="CHEBI:59789"/>
    </ligand>
</feature>
<dbReference type="CDD" id="cd02440">
    <property type="entry name" value="AdoMet_MTases"/>
    <property type="match status" value="1"/>
</dbReference>
<organism evidence="6 7">
    <name type="scientific">Roseiterribacter gracilis</name>
    <dbReference type="NCBI Taxonomy" id="2812848"/>
    <lineage>
        <taxon>Bacteria</taxon>
        <taxon>Pseudomonadati</taxon>
        <taxon>Pseudomonadota</taxon>
        <taxon>Alphaproteobacteria</taxon>
        <taxon>Rhodospirillales</taxon>
        <taxon>Roseiterribacteraceae</taxon>
        <taxon>Roseiterribacter</taxon>
    </lineage>
</organism>
<accession>A0A8S8XI54</accession>
<comment type="similarity">
    <text evidence="5">Belongs to the methyltransferase superfamily. UbiG/COQ3 family.</text>
</comment>
<evidence type="ECO:0000313" key="6">
    <source>
        <dbReference type="EMBL" id="GIL41257.1"/>
    </source>
</evidence>
<keyword evidence="1 5" id="KW-0489">Methyltransferase</keyword>
<gene>
    <name evidence="5 6" type="primary">ubiG</name>
    <name evidence="6" type="ORF">TMPK1_34940</name>
</gene>
<dbReference type="InterPro" id="IPR029063">
    <property type="entry name" value="SAM-dependent_MTases_sf"/>
</dbReference>
<dbReference type="Pfam" id="PF13489">
    <property type="entry name" value="Methyltransf_23"/>
    <property type="match status" value="1"/>
</dbReference>
<dbReference type="Gene3D" id="3.40.50.150">
    <property type="entry name" value="Vaccinia Virus protein VP39"/>
    <property type="match status" value="1"/>
</dbReference>
<dbReference type="EMBL" id="BOPV01000001">
    <property type="protein sequence ID" value="GIL41257.1"/>
    <property type="molecule type" value="Genomic_DNA"/>
</dbReference>
<evidence type="ECO:0000256" key="4">
    <source>
        <dbReference type="ARBA" id="ARBA00022691"/>
    </source>
</evidence>
<keyword evidence="2 5" id="KW-0808">Transferase</keyword>
<protein>
    <recommendedName>
        <fullName evidence="5">Ubiquinone biosynthesis O-methyltransferase</fullName>
    </recommendedName>
    <alternativeName>
        <fullName evidence="5">2-polyprenyl-6-hydroxyphenol methylase</fullName>
        <ecNumber evidence="5">2.1.1.222</ecNumber>
    </alternativeName>
    <alternativeName>
        <fullName evidence="5">3-demethylubiquinone 3-O-methyltransferase</fullName>
        <ecNumber evidence="5">2.1.1.64</ecNumber>
    </alternativeName>
</protein>
<dbReference type="NCBIfam" id="TIGR01983">
    <property type="entry name" value="UbiG"/>
    <property type="match status" value="1"/>
</dbReference>
<evidence type="ECO:0000256" key="1">
    <source>
        <dbReference type="ARBA" id="ARBA00022603"/>
    </source>
</evidence>
<dbReference type="AlphaFoldDB" id="A0A8S8XI54"/>
<keyword evidence="6" id="KW-0830">Ubiquinone</keyword>
<reference evidence="6" key="1">
    <citation type="submission" date="2021-02" db="EMBL/GenBank/DDBJ databases">
        <title>Genome sequence of Rhodospirillales sp. strain TMPK1 isolated from soil.</title>
        <authorList>
            <person name="Nakai R."/>
            <person name="Kusada H."/>
            <person name="Tamaki H."/>
        </authorList>
    </citation>
    <scope>NUCLEOTIDE SEQUENCE</scope>
    <source>
        <strain evidence="6">TMPK1</strain>
    </source>
</reference>
<dbReference type="GO" id="GO:0102208">
    <property type="term" value="F:2-polyprenyl-6-hydroxyphenol methylase activity"/>
    <property type="evidence" value="ECO:0007669"/>
    <property type="project" value="UniProtKB-EC"/>
</dbReference>
<dbReference type="EC" id="2.1.1.222" evidence="5"/>
<dbReference type="EC" id="2.1.1.64" evidence="5"/>
<dbReference type="PANTHER" id="PTHR43464">
    <property type="entry name" value="METHYLTRANSFERASE"/>
    <property type="match status" value="1"/>
</dbReference>
<dbReference type="RefSeq" id="WP_420244673.1">
    <property type="nucleotide sequence ID" value="NZ_BOPV01000001.1"/>
</dbReference>
<dbReference type="GO" id="GO:0010420">
    <property type="term" value="F:polyprenyldihydroxybenzoate methyltransferase activity"/>
    <property type="evidence" value="ECO:0007669"/>
    <property type="project" value="InterPro"/>
</dbReference>
<sequence>MPSSSVDPSEIAHFAKDSARWWDASGPFAPLHRLNPVRLGWVRDQAIQHFGRDSKSMTSLAGLTVMDVGCGGGLVAEPLARMGATTLGLDADAVAIEAATAHAAGHDLNLTYRVGSVEAEPADTYDLVTALEVVEHTTDPTAFVIACARTVRPGGLLLLSTLNRTAKSFALGIVAAERVLRWVPAGTHDWKKFVKPAELARACRAAGLDVVDTTGLVFDPLAGAFKRSATDLSVNYFLAATKPTA</sequence>
<keyword evidence="4 5" id="KW-0949">S-adenosyl-L-methionine</keyword>
<comment type="caution">
    <text evidence="6">The sequence shown here is derived from an EMBL/GenBank/DDBJ whole genome shotgun (WGS) entry which is preliminary data.</text>
</comment>
<dbReference type="InterPro" id="IPR010233">
    <property type="entry name" value="UbiG_MeTrfase"/>
</dbReference>
<keyword evidence="7" id="KW-1185">Reference proteome</keyword>
<dbReference type="Proteomes" id="UP000681075">
    <property type="component" value="Unassembled WGS sequence"/>
</dbReference>
<comment type="function">
    <text evidence="5">O-methyltransferase that catalyzes the 2 O-methylation steps in the ubiquinone biosynthetic pathway.</text>
</comment>
<dbReference type="HAMAP" id="MF_00472">
    <property type="entry name" value="UbiG"/>
    <property type="match status" value="1"/>
</dbReference>
<dbReference type="GO" id="GO:0061542">
    <property type="term" value="F:3-demethylubiquinol 3-O-methyltransferase activity"/>
    <property type="evidence" value="ECO:0007669"/>
    <property type="project" value="UniProtKB-UniRule"/>
</dbReference>
<keyword evidence="3 5" id="KW-0831">Ubiquinone biosynthesis</keyword>
<feature type="binding site" evidence="5">
    <location>
        <position position="69"/>
    </location>
    <ligand>
        <name>S-adenosyl-L-methionine</name>
        <dbReference type="ChEBI" id="CHEBI:59789"/>
    </ligand>
</feature>
<feature type="binding site" evidence="5">
    <location>
        <position position="131"/>
    </location>
    <ligand>
        <name>S-adenosyl-L-methionine</name>
        <dbReference type="ChEBI" id="CHEBI:59789"/>
    </ligand>
</feature>
<comment type="catalytic activity">
    <reaction evidence="5">
        <text>a 3-demethylubiquinol + S-adenosyl-L-methionine = a ubiquinol + S-adenosyl-L-homocysteine + H(+)</text>
        <dbReference type="Rhea" id="RHEA:44380"/>
        <dbReference type="Rhea" id="RHEA-COMP:9566"/>
        <dbReference type="Rhea" id="RHEA-COMP:10914"/>
        <dbReference type="ChEBI" id="CHEBI:15378"/>
        <dbReference type="ChEBI" id="CHEBI:17976"/>
        <dbReference type="ChEBI" id="CHEBI:57856"/>
        <dbReference type="ChEBI" id="CHEBI:59789"/>
        <dbReference type="ChEBI" id="CHEBI:84422"/>
        <dbReference type="EC" id="2.1.1.64"/>
    </reaction>
</comment>
<proteinExistence type="inferred from homology"/>
<evidence type="ECO:0000256" key="2">
    <source>
        <dbReference type="ARBA" id="ARBA00022679"/>
    </source>
</evidence>
<dbReference type="PANTHER" id="PTHR43464:SF19">
    <property type="entry name" value="UBIQUINONE BIOSYNTHESIS O-METHYLTRANSFERASE, MITOCHONDRIAL"/>
    <property type="match status" value="1"/>
</dbReference>
<feature type="binding site" evidence="5">
    <location>
        <position position="38"/>
    </location>
    <ligand>
        <name>S-adenosyl-L-methionine</name>
        <dbReference type="ChEBI" id="CHEBI:59789"/>
    </ligand>
</feature>
<dbReference type="SUPFAM" id="SSF53335">
    <property type="entry name" value="S-adenosyl-L-methionine-dependent methyltransferases"/>
    <property type="match status" value="1"/>
</dbReference>
<comment type="catalytic activity">
    <reaction evidence="5">
        <text>a 3-(all-trans-polyprenyl)benzene-1,2-diol + S-adenosyl-L-methionine = a 2-methoxy-6-(all-trans-polyprenyl)phenol + S-adenosyl-L-homocysteine + H(+)</text>
        <dbReference type="Rhea" id="RHEA:31411"/>
        <dbReference type="Rhea" id="RHEA-COMP:9550"/>
        <dbReference type="Rhea" id="RHEA-COMP:9551"/>
        <dbReference type="ChEBI" id="CHEBI:15378"/>
        <dbReference type="ChEBI" id="CHEBI:57856"/>
        <dbReference type="ChEBI" id="CHEBI:59789"/>
        <dbReference type="ChEBI" id="CHEBI:62729"/>
        <dbReference type="ChEBI" id="CHEBI:62731"/>
        <dbReference type="EC" id="2.1.1.222"/>
    </reaction>
</comment>
<name>A0A8S8XI54_9PROT</name>
<evidence type="ECO:0000256" key="5">
    <source>
        <dbReference type="HAMAP-Rule" id="MF_00472"/>
    </source>
</evidence>
<dbReference type="GO" id="GO:0032259">
    <property type="term" value="P:methylation"/>
    <property type="evidence" value="ECO:0007669"/>
    <property type="project" value="UniProtKB-KW"/>
</dbReference>
<evidence type="ECO:0000256" key="3">
    <source>
        <dbReference type="ARBA" id="ARBA00022688"/>
    </source>
</evidence>
<comment type="pathway">
    <text evidence="5">Cofactor biosynthesis; ubiquinone biosynthesis.</text>
</comment>